<comment type="caution">
    <text evidence="2">The sequence shown here is derived from an EMBL/GenBank/DDBJ whole genome shotgun (WGS) entry which is preliminary data.</text>
</comment>
<protein>
    <recommendedName>
        <fullName evidence="1">Presequence protease mitochondrial-type C-terminal domain-containing protein</fullName>
    </recommendedName>
</protein>
<evidence type="ECO:0000259" key="1">
    <source>
        <dbReference type="Pfam" id="PF22516"/>
    </source>
</evidence>
<evidence type="ECO:0000313" key="3">
    <source>
        <dbReference type="Proteomes" id="UP000734854"/>
    </source>
</evidence>
<dbReference type="GO" id="GO:0016485">
    <property type="term" value="P:protein processing"/>
    <property type="evidence" value="ECO:0007669"/>
    <property type="project" value="TreeGrafter"/>
</dbReference>
<evidence type="ECO:0000313" key="2">
    <source>
        <dbReference type="EMBL" id="KAG6468249.1"/>
    </source>
</evidence>
<dbReference type="Proteomes" id="UP000734854">
    <property type="component" value="Unassembled WGS sequence"/>
</dbReference>
<dbReference type="GO" id="GO:0005739">
    <property type="term" value="C:mitochondrion"/>
    <property type="evidence" value="ECO:0007669"/>
    <property type="project" value="TreeGrafter"/>
</dbReference>
<proteinExistence type="predicted"/>
<dbReference type="InterPro" id="IPR055130">
    <property type="entry name" value="PreP_C"/>
</dbReference>
<dbReference type="EMBL" id="JACMSC010000022">
    <property type="protein sequence ID" value="KAG6468249.1"/>
    <property type="molecule type" value="Genomic_DNA"/>
</dbReference>
<dbReference type="AlphaFoldDB" id="A0A8J5BB97"/>
<dbReference type="PANTHER" id="PTHR43016">
    <property type="entry name" value="PRESEQUENCE PROTEASE"/>
    <property type="match status" value="1"/>
</dbReference>
<accession>A0A8J5BB97</accession>
<dbReference type="GO" id="GO:0009507">
    <property type="term" value="C:chloroplast"/>
    <property type="evidence" value="ECO:0007669"/>
    <property type="project" value="TreeGrafter"/>
</dbReference>
<dbReference type="Pfam" id="PF22516">
    <property type="entry name" value="PreP_C"/>
    <property type="match status" value="1"/>
</dbReference>
<feature type="domain" description="Presequence protease mitochondrial-type C-terminal" evidence="1">
    <location>
        <begin position="2"/>
        <end position="154"/>
    </location>
</feature>
<dbReference type="PANTHER" id="PTHR43016:SF13">
    <property type="entry name" value="PRESEQUENCE PROTEASE, MITOCHONDRIAL"/>
    <property type="match status" value="1"/>
</dbReference>
<dbReference type="GO" id="GO:0046872">
    <property type="term" value="F:metal ion binding"/>
    <property type="evidence" value="ECO:0007669"/>
    <property type="project" value="InterPro"/>
</dbReference>
<dbReference type="Gene3D" id="3.30.830.10">
    <property type="entry name" value="Metalloenzyme, LuxS/M16 peptidase-like"/>
    <property type="match status" value="1"/>
</dbReference>
<dbReference type="SUPFAM" id="SSF63411">
    <property type="entry name" value="LuxS/MPP-like metallohydrolase"/>
    <property type="match status" value="1"/>
</dbReference>
<dbReference type="GO" id="GO:0004222">
    <property type="term" value="F:metalloendopeptidase activity"/>
    <property type="evidence" value="ECO:0007669"/>
    <property type="project" value="TreeGrafter"/>
</dbReference>
<reference evidence="2 3" key="1">
    <citation type="submission" date="2020-08" db="EMBL/GenBank/DDBJ databases">
        <title>Plant Genome Project.</title>
        <authorList>
            <person name="Zhang R.-G."/>
        </authorList>
    </citation>
    <scope>NUCLEOTIDE SEQUENCE [LARGE SCALE GENOMIC DNA]</scope>
    <source>
        <tissue evidence="2">Rhizome</tissue>
    </source>
</reference>
<sequence length="176" mass="19540">MQVNYVGKAGNIYETGYRLHGSAYVVSKYIGNTWLWDRVRVSGGTYGGFCDFDTHSGVFSYLSYRDPNLLKTLYVYDGTANFLRDLELDDNTLTKAIISTIGDVDSYQLPYATSISMRNMKEGEEILSTSLTHFKEFADAIEAVKNNGVAVVVASLEDVAAANEERSGFLEVKKVL</sequence>
<gene>
    <name evidence="2" type="ORF">ZIOFF_072822</name>
</gene>
<keyword evidence="3" id="KW-1185">Reference proteome</keyword>
<organism evidence="2 3">
    <name type="scientific">Zingiber officinale</name>
    <name type="common">Ginger</name>
    <name type="synonym">Amomum zingiber</name>
    <dbReference type="NCBI Taxonomy" id="94328"/>
    <lineage>
        <taxon>Eukaryota</taxon>
        <taxon>Viridiplantae</taxon>
        <taxon>Streptophyta</taxon>
        <taxon>Embryophyta</taxon>
        <taxon>Tracheophyta</taxon>
        <taxon>Spermatophyta</taxon>
        <taxon>Magnoliopsida</taxon>
        <taxon>Liliopsida</taxon>
        <taxon>Zingiberales</taxon>
        <taxon>Zingiberaceae</taxon>
        <taxon>Zingiber</taxon>
    </lineage>
</organism>
<dbReference type="InterPro" id="IPR011249">
    <property type="entry name" value="Metalloenz_LuxS/M16"/>
</dbReference>
<name>A0A8J5BB97_ZINOF</name>